<reference evidence="13 14" key="1">
    <citation type="journal article" date="2023" name="Hortic Res">
        <title>The complete reference genome for grapevine (Vitis vinifera L.) genetics and breeding.</title>
        <authorList>
            <person name="Shi X."/>
            <person name="Cao S."/>
            <person name="Wang X."/>
            <person name="Huang S."/>
            <person name="Wang Y."/>
            <person name="Liu Z."/>
            <person name="Liu W."/>
            <person name="Leng X."/>
            <person name="Peng Y."/>
            <person name="Wang N."/>
            <person name="Wang Y."/>
            <person name="Ma Z."/>
            <person name="Xu X."/>
            <person name="Zhang F."/>
            <person name="Xue H."/>
            <person name="Zhong H."/>
            <person name="Wang Y."/>
            <person name="Zhang K."/>
            <person name="Velt A."/>
            <person name="Avia K."/>
            <person name="Holtgrawe D."/>
            <person name="Grimplet J."/>
            <person name="Matus J.T."/>
            <person name="Ware D."/>
            <person name="Wu X."/>
            <person name="Wang H."/>
            <person name="Liu C."/>
            <person name="Fang Y."/>
            <person name="Rustenholz C."/>
            <person name="Cheng Z."/>
            <person name="Xiao H."/>
            <person name="Zhou Y."/>
        </authorList>
    </citation>
    <scope>NUCLEOTIDE SEQUENCE [LARGE SCALE GENOMIC DNA]</scope>
    <source>
        <strain evidence="14">cv. Pinot noir / PN40024</strain>
        <tissue evidence="13">Leaf</tissue>
    </source>
</reference>
<keyword evidence="5 11" id="KW-0812">Transmembrane</keyword>
<feature type="transmembrane region" description="Helical" evidence="11">
    <location>
        <begin position="490"/>
        <end position="513"/>
    </location>
</feature>
<feature type="transmembrane region" description="Helical" evidence="11">
    <location>
        <begin position="155"/>
        <end position="173"/>
    </location>
</feature>
<dbReference type="SUPFAM" id="SSF103473">
    <property type="entry name" value="MFS general substrate transporter"/>
    <property type="match status" value="1"/>
</dbReference>
<feature type="transmembrane region" description="Helical" evidence="11">
    <location>
        <begin position="241"/>
        <end position="265"/>
    </location>
</feature>
<dbReference type="InterPro" id="IPR045262">
    <property type="entry name" value="STP/PLT_plant"/>
</dbReference>
<dbReference type="InterPro" id="IPR020846">
    <property type="entry name" value="MFS_dom"/>
</dbReference>
<dbReference type="InterPro" id="IPR005828">
    <property type="entry name" value="MFS_sugar_transport-like"/>
</dbReference>
<organism evidence="13 14">
    <name type="scientific">Vitis vinifera</name>
    <name type="common">Grape</name>
    <dbReference type="NCBI Taxonomy" id="29760"/>
    <lineage>
        <taxon>Eukaryota</taxon>
        <taxon>Viridiplantae</taxon>
        <taxon>Streptophyta</taxon>
        <taxon>Embryophyta</taxon>
        <taxon>Tracheophyta</taxon>
        <taxon>Spermatophyta</taxon>
        <taxon>Magnoliopsida</taxon>
        <taxon>eudicotyledons</taxon>
        <taxon>Gunneridae</taxon>
        <taxon>Pentapetalae</taxon>
        <taxon>rosids</taxon>
        <taxon>Vitales</taxon>
        <taxon>Vitaceae</taxon>
        <taxon>Viteae</taxon>
        <taxon>Vitis</taxon>
    </lineage>
</organism>
<name>A0ABY9CLR9_VITVI</name>
<dbReference type="Proteomes" id="UP001227230">
    <property type="component" value="Chromosome 9"/>
</dbReference>
<feature type="transmembrane region" description="Helical" evidence="11">
    <location>
        <begin position="326"/>
        <end position="350"/>
    </location>
</feature>
<evidence type="ECO:0000256" key="7">
    <source>
        <dbReference type="ARBA" id="ARBA00022989"/>
    </source>
</evidence>
<feature type="transmembrane region" description="Helical" evidence="11">
    <location>
        <begin position="362"/>
        <end position="385"/>
    </location>
</feature>
<dbReference type="PANTHER" id="PTHR23500:SF371">
    <property type="entry name" value="OS07G0206600 PROTEIN"/>
    <property type="match status" value="1"/>
</dbReference>
<evidence type="ECO:0000256" key="10">
    <source>
        <dbReference type="SAM" id="MobiDB-lite"/>
    </source>
</evidence>
<evidence type="ECO:0000313" key="13">
    <source>
        <dbReference type="EMBL" id="WJZ95542.1"/>
    </source>
</evidence>
<comment type="similarity">
    <text evidence="2 9">Belongs to the major facilitator superfamily. Sugar transporter (TC 2.A.1.1) family.</text>
</comment>
<dbReference type="InterPro" id="IPR044778">
    <property type="entry name" value="MFS_STP/MST-like_plant"/>
</dbReference>
<dbReference type="PRINTS" id="PR00171">
    <property type="entry name" value="SUGRTRNSPORT"/>
</dbReference>
<evidence type="ECO:0000256" key="2">
    <source>
        <dbReference type="ARBA" id="ARBA00010992"/>
    </source>
</evidence>
<gene>
    <name evidence="13" type="ORF">VitviT2T_014307</name>
</gene>
<evidence type="ECO:0000256" key="1">
    <source>
        <dbReference type="ARBA" id="ARBA00004141"/>
    </source>
</evidence>
<evidence type="ECO:0000313" key="14">
    <source>
        <dbReference type="Proteomes" id="UP001227230"/>
    </source>
</evidence>
<evidence type="ECO:0000256" key="3">
    <source>
        <dbReference type="ARBA" id="ARBA00022448"/>
    </source>
</evidence>
<dbReference type="InterPro" id="IPR005829">
    <property type="entry name" value="Sugar_transporter_CS"/>
</dbReference>
<protein>
    <recommendedName>
        <fullName evidence="12">Major facilitator superfamily (MFS) profile domain-containing protein</fullName>
    </recommendedName>
</protein>
<feature type="region of interest" description="Disordered" evidence="10">
    <location>
        <begin position="1"/>
        <end position="27"/>
    </location>
</feature>
<evidence type="ECO:0000256" key="8">
    <source>
        <dbReference type="ARBA" id="ARBA00023136"/>
    </source>
</evidence>
<evidence type="ECO:0000256" key="5">
    <source>
        <dbReference type="ARBA" id="ARBA00022692"/>
    </source>
</evidence>
<feature type="compositionally biased region" description="Basic residues" evidence="10">
    <location>
        <begin position="1"/>
        <end position="10"/>
    </location>
</feature>
<comment type="subcellular location">
    <subcellularLocation>
        <location evidence="1">Membrane</location>
        <topology evidence="1">Multi-pass membrane protein</topology>
    </subcellularLocation>
</comment>
<feature type="transmembrane region" description="Helical" evidence="11">
    <location>
        <begin position="392"/>
        <end position="413"/>
    </location>
</feature>
<keyword evidence="8 11" id="KW-0472">Membrane</keyword>
<feature type="transmembrane region" description="Helical" evidence="11">
    <location>
        <begin position="463"/>
        <end position="484"/>
    </location>
</feature>
<dbReference type="Pfam" id="PF00083">
    <property type="entry name" value="Sugar_tr"/>
    <property type="match status" value="1"/>
</dbReference>
<keyword evidence="4" id="KW-0762">Sugar transport</keyword>
<evidence type="ECO:0000256" key="11">
    <source>
        <dbReference type="SAM" id="Phobius"/>
    </source>
</evidence>
<feature type="domain" description="Major facilitator superfamily (MFS) profile" evidence="12">
    <location>
        <begin position="70"/>
        <end position="517"/>
    </location>
</feature>
<proteinExistence type="inferred from homology"/>
<dbReference type="CDD" id="cd17361">
    <property type="entry name" value="MFS_STP"/>
    <property type="match status" value="1"/>
</dbReference>
<dbReference type="PANTHER" id="PTHR23500">
    <property type="entry name" value="SOLUTE CARRIER FAMILY 2, FACILITATED GLUCOSE TRANSPORTER"/>
    <property type="match status" value="1"/>
</dbReference>
<keyword evidence="6" id="KW-0769">Symport</keyword>
<evidence type="ECO:0000256" key="9">
    <source>
        <dbReference type="RuleBase" id="RU003346"/>
    </source>
</evidence>
<keyword evidence="14" id="KW-1185">Reference proteome</keyword>
<dbReference type="NCBIfam" id="TIGR00879">
    <property type="entry name" value="SP"/>
    <property type="match status" value="1"/>
</dbReference>
<evidence type="ECO:0000259" key="12">
    <source>
        <dbReference type="PROSITE" id="PS50850"/>
    </source>
</evidence>
<keyword evidence="3 9" id="KW-0813">Transport</keyword>
<dbReference type="PROSITE" id="PS00216">
    <property type="entry name" value="SUGAR_TRANSPORT_1"/>
    <property type="match status" value="1"/>
</dbReference>
<feature type="transmembrane region" description="Helical" evidence="11">
    <location>
        <begin position="213"/>
        <end position="235"/>
    </location>
</feature>
<dbReference type="PROSITE" id="PS00217">
    <property type="entry name" value="SUGAR_TRANSPORT_2"/>
    <property type="match status" value="1"/>
</dbReference>
<dbReference type="InterPro" id="IPR036259">
    <property type="entry name" value="MFS_trans_sf"/>
</dbReference>
<feature type="transmembrane region" description="Helical" evidence="11">
    <location>
        <begin position="179"/>
        <end position="201"/>
    </location>
</feature>
<dbReference type="Gene3D" id="1.20.1250.20">
    <property type="entry name" value="MFS general substrate transporter like domains"/>
    <property type="match status" value="1"/>
</dbReference>
<dbReference type="InterPro" id="IPR003663">
    <property type="entry name" value="Sugar/inositol_transpt"/>
</dbReference>
<keyword evidence="7 11" id="KW-1133">Transmembrane helix</keyword>
<feature type="transmembrane region" description="Helical" evidence="11">
    <location>
        <begin position="124"/>
        <end position="143"/>
    </location>
</feature>
<feature type="region of interest" description="Disordered" evidence="10">
    <location>
        <begin position="562"/>
        <end position="582"/>
    </location>
</feature>
<evidence type="ECO:0000256" key="6">
    <source>
        <dbReference type="ARBA" id="ARBA00022847"/>
    </source>
</evidence>
<accession>A0ABY9CLR9</accession>
<sequence>MEGMKKKKKYSGPDHPPLIQEEEEEEEGIKEEIDLIILIGTGNSPKQAKMTKIEKVGSFESKITVYVVVCWVLAACGGLMFGYDIGISGGVTAMDDFLIKFFPAVYQRKLRAKEDNYCKYDNQYLQLFTSSLYLAALVSSFAASKMCSKLGRKPTIFVASAFFLCGSLLSAAAQRIWMIILARVLLGVGVGFGNEAVPLFLSEIAPVQHRGAVNILFQLFITIGILFANLVNYGASKIHPWGWRLSLGLASLPAAFLFVGSVVIIETPASLVERNQESQGRSTLKKIRGVEDVDAEFEQIKMACEAAREVKDPFKRLMKRSSMPPLIIGVMMQVFQQFTGINAIMFYAPVLFQTVGFKNDASLLSSVITGLVNVFSTLVSIYGVDRVGRRKLLLQACVQMFISQTAIGAILLVHLKGSNSLDEGLAGLVVVLVCLFVMSFAWSWGPLGWLIPSETFPLEIRTSGFACAVSSNMLFTFIIAQAFLSMMCHMRAFIFFFFAAWIVAMGLFVLFLLPETKNVPIDAMVERVWKQHPVWKRFMDDYDAQNPFSFFSCARCLSPGPSAAGNSPSEPSWASPRSGGAPREAPNIGWCLRTPQMEQFEPEWDHVGDVVLGGSGVGNGGDATSSLACIMRMDSDP</sequence>
<feature type="compositionally biased region" description="Low complexity" evidence="10">
    <location>
        <begin position="562"/>
        <end position="572"/>
    </location>
</feature>
<dbReference type="EMBL" id="CP126656">
    <property type="protein sequence ID" value="WJZ95542.1"/>
    <property type="molecule type" value="Genomic_DNA"/>
</dbReference>
<dbReference type="PROSITE" id="PS50850">
    <property type="entry name" value="MFS"/>
    <property type="match status" value="1"/>
</dbReference>
<feature type="transmembrane region" description="Helical" evidence="11">
    <location>
        <begin position="425"/>
        <end position="451"/>
    </location>
</feature>
<feature type="transmembrane region" description="Helical" evidence="11">
    <location>
        <begin position="63"/>
        <end position="83"/>
    </location>
</feature>
<evidence type="ECO:0000256" key="4">
    <source>
        <dbReference type="ARBA" id="ARBA00022597"/>
    </source>
</evidence>